<dbReference type="Pfam" id="PF06415">
    <property type="entry name" value="iPGM_N"/>
    <property type="match status" value="1"/>
</dbReference>
<feature type="domain" description="BPG-independent PGAM N-terminal" evidence="9">
    <location>
        <begin position="94"/>
        <end position="180"/>
    </location>
</feature>
<keyword evidence="6" id="KW-0324">Glycolysis</keyword>
<dbReference type="GO" id="GO:0006007">
    <property type="term" value="P:glucose catabolic process"/>
    <property type="evidence" value="ECO:0007669"/>
    <property type="project" value="InterPro"/>
</dbReference>
<evidence type="ECO:0000256" key="7">
    <source>
        <dbReference type="ARBA" id="ARBA00023211"/>
    </source>
</evidence>
<sequence>MEPLKKAKNFKRPEGPVVLAILDGIGIGTCKEGDVVSRANTPTLDWLAQNALNAKLKAHGTAVGMPSDSDMGNSEIGHNAIGCGRVFDQGAKLVNESIENRALFDRAVWKELIENVIGHNSRLHFMGLFSDGNVHSHINHLEALLTEAKNQGVKKACVHILLDGRDVPPTSALEYVERLE</sequence>
<name>X0XIT2_9ZZZZ</name>
<dbReference type="InterPro" id="IPR036646">
    <property type="entry name" value="PGAM_B_sf"/>
</dbReference>
<dbReference type="EC" id="5.4.2.12" evidence="4"/>
<evidence type="ECO:0000313" key="10">
    <source>
        <dbReference type="EMBL" id="GAG35287.1"/>
    </source>
</evidence>
<evidence type="ECO:0000259" key="9">
    <source>
        <dbReference type="Pfam" id="PF06415"/>
    </source>
</evidence>
<evidence type="ECO:0000256" key="2">
    <source>
        <dbReference type="ARBA" id="ARBA00004798"/>
    </source>
</evidence>
<comment type="pathway">
    <text evidence="2">Carbohydrate degradation; glycolysis; pyruvate from D-glyceraldehyde 3-phosphate: step 3/5.</text>
</comment>
<evidence type="ECO:0000256" key="1">
    <source>
        <dbReference type="ARBA" id="ARBA00001936"/>
    </source>
</evidence>
<dbReference type="PANTHER" id="PTHR31637">
    <property type="entry name" value="2,3-BISPHOSPHOGLYCERATE-INDEPENDENT PHOSPHOGLYCERATE MUTASE"/>
    <property type="match status" value="1"/>
</dbReference>
<gene>
    <name evidence="10" type="ORF">S01H1_61587</name>
</gene>
<keyword evidence="8" id="KW-0413">Isomerase</keyword>
<keyword evidence="5" id="KW-0479">Metal-binding</keyword>
<dbReference type="PANTHER" id="PTHR31637:SF0">
    <property type="entry name" value="2,3-BISPHOSPHOGLYCERATE-INDEPENDENT PHOSPHOGLYCERATE MUTASE"/>
    <property type="match status" value="1"/>
</dbReference>
<dbReference type="EMBL" id="BARS01040395">
    <property type="protein sequence ID" value="GAG35287.1"/>
    <property type="molecule type" value="Genomic_DNA"/>
</dbReference>
<feature type="non-terminal residue" evidence="10">
    <location>
        <position position="180"/>
    </location>
</feature>
<dbReference type="SUPFAM" id="SSF53649">
    <property type="entry name" value="Alkaline phosphatase-like"/>
    <property type="match status" value="1"/>
</dbReference>
<dbReference type="GO" id="GO:0005737">
    <property type="term" value="C:cytoplasm"/>
    <property type="evidence" value="ECO:0007669"/>
    <property type="project" value="InterPro"/>
</dbReference>
<dbReference type="UniPathway" id="UPA00109">
    <property type="reaction ID" value="UER00186"/>
</dbReference>
<evidence type="ECO:0000256" key="6">
    <source>
        <dbReference type="ARBA" id="ARBA00023152"/>
    </source>
</evidence>
<reference evidence="10" key="1">
    <citation type="journal article" date="2014" name="Front. Microbiol.">
        <title>High frequency of phylogenetically diverse reductive dehalogenase-homologous genes in deep subseafloor sedimentary metagenomes.</title>
        <authorList>
            <person name="Kawai M."/>
            <person name="Futagami T."/>
            <person name="Toyoda A."/>
            <person name="Takaki Y."/>
            <person name="Nishi S."/>
            <person name="Hori S."/>
            <person name="Arai W."/>
            <person name="Tsubouchi T."/>
            <person name="Morono Y."/>
            <person name="Uchiyama I."/>
            <person name="Ito T."/>
            <person name="Fujiyama A."/>
            <person name="Inagaki F."/>
            <person name="Takami H."/>
        </authorList>
    </citation>
    <scope>NUCLEOTIDE SEQUENCE</scope>
    <source>
        <strain evidence="10">Expedition CK06-06</strain>
    </source>
</reference>
<evidence type="ECO:0000256" key="5">
    <source>
        <dbReference type="ARBA" id="ARBA00022723"/>
    </source>
</evidence>
<accession>X0XIT2</accession>
<keyword evidence="7" id="KW-0464">Manganese</keyword>
<protein>
    <recommendedName>
        <fullName evidence="4">phosphoglycerate mutase (2,3-diphosphoglycerate-independent)</fullName>
        <ecNumber evidence="4">5.4.2.12</ecNumber>
    </recommendedName>
</protein>
<dbReference type="InterPro" id="IPR011258">
    <property type="entry name" value="BPG-indep_PGM_N"/>
</dbReference>
<organism evidence="10">
    <name type="scientific">marine sediment metagenome</name>
    <dbReference type="NCBI Taxonomy" id="412755"/>
    <lineage>
        <taxon>unclassified sequences</taxon>
        <taxon>metagenomes</taxon>
        <taxon>ecological metagenomes</taxon>
    </lineage>
</organism>
<dbReference type="GO" id="GO:0030145">
    <property type="term" value="F:manganese ion binding"/>
    <property type="evidence" value="ECO:0007669"/>
    <property type="project" value="InterPro"/>
</dbReference>
<comment type="caution">
    <text evidence="10">The sequence shown here is derived from an EMBL/GenBank/DDBJ whole genome shotgun (WGS) entry which is preliminary data.</text>
</comment>
<proteinExistence type="inferred from homology"/>
<evidence type="ECO:0000256" key="3">
    <source>
        <dbReference type="ARBA" id="ARBA00008819"/>
    </source>
</evidence>
<dbReference type="GO" id="GO:0006096">
    <property type="term" value="P:glycolytic process"/>
    <property type="evidence" value="ECO:0007669"/>
    <property type="project" value="UniProtKB-UniPathway"/>
</dbReference>
<dbReference type="SUPFAM" id="SSF64158">
    <property type="entry name" value="2,3-Bisphosphoglycerate-independent phosphoglycerate mutase, substrate-binding domain"/>
    <property type="match status" value="1"/>
</dbReference>
<dbReference type="Gene3D" id="3.40.1450.10">
    <property type="entry name" value="BPG-independent phosphoglycerate mutase, domain B"/>
    <property type="match status" value="1"/>
</dbReference>
<dbReference type="AlphaFoldDB" id="X0XIT2"/>
<evidence type="ECO:0000256" key="4">
    <source>
        <dbReference type="ARBA" id="ARBA00012026"/>
    </source>
</evidence>
<comment type="cofactor">
    <cofactor evidence="1">
        <name>Mn(2+)</name>
        <dbReference type="ChEBI" id="CHEBI:29035"/>
    </cofactor>
</comment>
<evidence type="ECO:0000256" key="8">
    <source>
        <dbReference type="ARBA" id="ARBA00023235"/>
    </source>
</evidence>
<dbReference type="InterPro" id="IPR017850">
    <property type="entry name" value="Alkaline_phosphatase_core_sf"/>
</dbReference>
<dbReference type="GO" id="GO:0004619">
    <property type="term" value="F:phosphoglycerate mutase activity"/>
    <property type="evidence" value="ECO:0007669"/>
    <property type="project" value="UniProtKB-EC"/>
</dbReference>
<dbReference type="InterPro" id="IPR005995">
    <property type="entry name" value="Pgm_bpd_ind"/>
</dbReference>
<comment type="similarity">
    <text evidence="3">Belongs to the BPG-independent phosphoglycerate mutase family.</text>
</comment>